<protein>
    <submittedName>
        <fullName evidence="1">Uncharacterized protein</fullName>
    </submittedName>
</protein>
<accession>A0A484NB41</accession>
<gene>
    <name evidence="1" type="ORF">CCAM_LOCUS40066</name>
</gene>
<dbReference type="AlphaFoldDB" id="A0A484NB41"/>
<evidence type="ECO:0000313" key="1">
    <source>
        <dbReference type="EMBL" id="VFQ98290.1"/>
    </source>
</evidence>
<dbReference type="Proteomes" id="UP000595140">
    <property type="component" value="Unassembled WGS sequence"/>
</dbReference>
<sequence length="91" mass="10814">MMVLWTRMTEALESLLKKDLKWVEEMLLEVIPLVWLHAKESIRDINKTTLSSFILAAINIHKTQWRTERKSNTVEELHKLMNRLGKTQLQN</sequence>
<dbReference type="EMBL" id="OOIL02006581">
    <property type="protein sequence ID" value="VFQ98290.1"/>
    <property type="molecule type" value="Genomic_DNA"/>
</dbReference>
<name>A0A484NB41_9ASTE</name>
<proteinExistence type="predicted"/>
<keyword evidence="2" id="KW-1185">Reference proteome</keyword>
<evidence type="ECO:0000313" key="2">
    <source>
        <dbReference type="Proteomes" id="UP000595140"/>
    </source>
</evidence>
<reference evidence="1 2" key="1">
    <citation type="submission" date="2018-04" db="EMBL/GenBank/DDBJ databases">
        <authorList>
            <person name="Vogel A."/>
        </authorList>
    </citation>
    <scope>NUCLEOTIDE SEQUENCE [LARGE SCALE GENOMIC DNA]</scope>
</reference>
<organism evidence="1 2">
    <name type="scientific">Cuscuta campestris</name>
    <dbReference type="NCBI Taxonomy" id="132261"/>
    <lineage>
        <taxon>Eukaryota</taxon>
        <taxon>Viridiplantae</taxon>
        <taxon>Streptophyta</taxon>
        <taxon>Embryophyta</taxon>
        <taxon>Tracheophyta</taxon>
        <taxon>Spermatophyta</taxon>
        <taxon>Magnoliopsida</taxon>
        <taxon>eudicotyledons</taxon>
        <taxon>Gunneridae</taxon>
        <taxon>Pentapetalae</taxon>
        <taxon>asterids</taxon>
        <taxon>lamiids</taxon>
        <taxon>Solanales</taxon>
        <taxon>Convolvulaceae</taxon>
        <taxon>Cuscuteae</taxon>
        <taxon>Cuscuta</taxon>
        <taxon>Cuscuta subgen. Grammica</taxon>
        <taxon>Cuscuta sect. Cleistogrammica</taxon>
    </lineage>
</organism>